<name>A0ACC2VGJ2_9TREE</name>
<dbReference type="EMBL" id="JASBWT010000015">
    <property type="protein sequence ID" value="KAJ9098196.1"/>
    <property type="molecule type" value="Genomic_DNA"/>
</dbReference>
<reference evidence="1" key="1">
    <citation type="submission" date="2023-04" db="EMBL/GenBank/DDBJ databases">
        <title>Draft Genome sequencing of Naganishia species isolated from polar environments using Oxford Nanopore Technology.</title>
        <authorList>
            <person name="Leo P."/>
            <person name="Venkateswaran K."/>
        </authorList>
    </citation>
    <scope>NUCLEOTIDE SEQUENCE</scope>
    <source>
        <strain evidence="1">MNA-CCFEE 5423</strain>
    </source>
</reference>
<keyword evidence="2" id="KW-1185">Reference proteome</keyword>
<gene>
    <name evidence="1" type="ORF">QFC21_004525</name>
</gene>
<proteinExistence type="predicted"/>
<dbReference type="Proteomes" id="UP001227268">
    <property type="component" value="Unassembled WGS sequence"/>
</dbReference>
<comment type="caution">
    <text evidence="1">The sequence shown here is derived from an EMBL/GenBank/DDBJ whole genome shotgun (WGS) entry which is preliminary data.</text>
</comment>
<accession>A0ACC2VGJ2</accession>
<sequence>MTATSPFTLKWGIIATGKCRNCSVSKDLEVILNGLFHLDRGHLANIHQVSLTSVLPGRRNASDVRHIVTAVGSRSIPSAQKFTDSILSSSTESKSAMPYGSYDGVFADNNVDAVYIGTPHTLHFENTKAALLAGKHVLCEKPFTFDLTELDELIKIAKGKDLFLMEAVWTRFHPIAYKLQEMIFSGKYGKVKRIFADLSMDIKPDEKELTDRMIAPELGGGGLLDLGPYPMVWTMLLMHQHPDNKTKAGPSSITGHMIPYERTGVDGHSTWVLEWKDLGVAICTASITTQMSAETSVIVQLESAEVHIDFPTYRPEGFTLIERPSKDAPKEGETPTVKRTRYECPIPETDGRGMQYQADEVARCIRDGKKQSERCGLAESRIVMHVFDEVRRQGNYPVKEGKAGPSKGL</sequence>
<protein>
    <submittedName>
        <fullName evidence="1">Uncharacterized protein</fullName>
    </submittedName>
</protein>
<organism evidence="1 2">
    <name type="scientific">Naganishia friedmannii</name>
    <dbReference type="NCBI Taxonomy" id="89922"/>
    <lineage>
        <taxon>Eukaryota</taxon>
        <taxon>Fungi</taxon>
        <taxon>Dikarya</taxon>
        <taxon>Basidiomycota</taxon>
        <taxon>Agaricomycotina</taxon>
        <taxon>Tremellomycetes</taxon>
        <taxon>Filobasidiales</taxon>
        <taxon>Filobasidiaceae</taxon>
        <taxon>Naganishia</taxon>
    </lineage>
</organism>
<evidence type="ECO:0000313" key="2">
    <source>
        <dbReference type="Proteomes" id="UP001227268"/>
    </source>
</evidence>
<evidence type="ECO:0000313" key="1">
    <source>
        <dbReference type="EMBL" id="KAJ9098196.1"/>
    </source>
</evidence>